<feature type="region of interest" description="Disordered" evidence="9">
    <location>
        <begin position="204"/>
        <end position="226"/>
    </location>
</feature>
<dbReference type="OrthoDB" id="674963at2759"/>
<feature type="binding site" evidence="8">
    <location>
        <position position="80"/>
    </location>
    <ligand>
        <name>Zn(2+)</name>
        <dbReference type="ChEBI" id="CHEBI:29105"/>
    </ligand>
</feature>
<keyword evidence="4 8" id="KW-0747">Spliceosome</keyword>
<feature type="binding site" evidence="8">
    <location>
        <position position="43"/>
    </location>
    <ligand>
        <name>Zn(2+)</name>
        <dbReference type="ChEBI" id="CHEBI:29105"/>
    </ligand>
</feature>
<evidence type="ECO:0000313" key="11">
    <source>
        <dbReference type="EMBL" id="CDW88733.1"/>
    </source>
</evidence>
<name>A0A078B5B7_STYLE</name>
<feature type="compositionally biased region" description="Polar residues" evidence="9">
    <location>
        <begin position="271"/>
        <end position="285"/>
    </location>
</feature>
<keyword evidence="7 8" id="KW-0539">Nucleus</keyword>
<keyword evidence="5 8" id="KW-0862">Zinc</keyword>
<feature type="compositionally biased region" description="Acidic residues" evidence="9">
    <location>
        <begin position="250"/>
        <end position="268"/>
    </location>
</feature>
<dbReference type="InParanoid" id="A0A078B5B7"/>
<dbReference type="FunCoup" id="A0A078B5B7">
    <property type="interactions" value="383"/>
</dbReference>
<sequence>MSERKVLNKYYPPDFDPSKLTKIKRAKDKQDNVRMMLPMSVRCNTCGNFLYIGTKFNMRKETCNDDDYLGIKIYRFYFKCSRCYAEVTMKTDPKNHDYVCEHGATRNYEPWRDIQHAENVLKAKRQLEDDDAMKNLENRTYDSKREMDILDALEEVKQMNKRLAKVNHDELLLKTLAKYEDKEEKERDQAIKESYDRQMEQLKYRRIQDDNGEYEDGDNFDKHLMNRKPKKGFLNIDNPYQLLEKLQESETQEDSDEASDSDNESEDELLSKQNETQNGLNSNGFSLLGSKLNPLKRKQPEEEFKMPFNKMPFVMKKVKQDEQDLKTIQDNKSASSDLLSKLAQYSSSDSDDDDKQ</sequence>
<proteinExistence type="inferred from homology"/>
<feature type="binding site" evidence="8">
    <location>
        <position position="46"/>
    </location>
    <ligand>
        <name>Zn(2+)</name>
        <dbReference type="ChEBI" id="CHEBI:29105"/>
    </ligand>
</feature>
<dbReference type="Pfam" id="PF04502">
    <property type="entry name" value="Saf4_Yju2"/>
    <property type="match status" value="1"/>
</dbReference>
<dbReference type="AlphaFoldDB" id="A0A078B5B7"/>
<evidence type="ECO:0000256" key="4">
    <source>
        <dbReference type="ARBA" id="ARBA00022728"/>
    </source>
</evidence>
<comment type="subunit">
    <text evidence="8">Component of the spliceosome. Present in the activated B complex, the catalytically activated B* complex which catalyzes the branching, the catalytic step 1 C complex catalyzing the exon ligation, and the postcatalytic P complex containing the ligated exons (mRNA) and the excised lariat intron.</text>
</comment>
<evidence type="ECO:0000256" key="7">
    <source>
        <dbReference type="ARBA" id="ARBA00023242"/>
    </source>
</evidence>
<dbReference type="InterPro" id="IPR007590">
    <property type="entry name" value="Saf4/Yju2"/>
</dbReference>
<dbReference type="HAMAP" id="MF_03226">
    <property type="entry name" value="YJU2"/>
    <property type="match status" value="1"/>
</dbReference>
<evidence type="ECO:0000259" key="10">
    <source>
        <dbReference type="PROSITE" id="PS00028"/>
    </source>
</evidence>
<dbReference type="GO" id="GO:0046872">
    <property type="term" value="F:metal ion binding"/>
    <property type="evidence" value="ECO:0007669"/>
    <property type="project" value="UniProtKB-KW"/>
</dbReference>
<feature type="region of interest" description="Disordered" evidence="9">
    <location>
        <begin position="247"/>
        <end position="356"/>
    </location>
</feature>
<organism evidence="11 12">
    <name type="scientific">Stylonychia lemnae</name>
    <name type="common">Ciliate</name>
    <dbReference type="NCBI Taxonomy" id="5949"/>
    <lineage>
        <taxon>Eukaryota</taxon>
        <taxon>Sar</taxon>
        <taxon>Alveolata</taxon>
        <taxon>Ciliophora</taxon>
        <taxon>Intramacronucleata</taxon>
        <taxon>Spirotrichea</taxon>
        <taxon>Stichotrichia</taxon>
        <taxon>Sporadotrichida</taxon>
        <taxon>Oxytrichidae</taxon>
        <taxon>Stylonychinae</taxon>
        <taxon>Stylonychia</taxon>
    </lineage>
</organism>
<evidence type="ECO:0000313" key="12">
    <source>
        <dbReference type="Proteomes" id="UP000039865"/>
    </source>
</evidence>
<dbReference type="PROSITE" id="PS00028">
    <property type="entry name" value="ZINC_FINGER_C2H2_1"/>
    <property type="match status" value="1"/>
</dbReference>
<keyword evidence="3 8" id="KW-0479">Metal-binding</keyword>
<evidence type="ECO:0000256" key="2">
    <source>
        <dbReference type="ARBA" id="ARBA00022664"/>
    </source>
</evidence>
<gene>
    <name evidence="11" type="primary">Contig3535.g3772</name>
    <name evidence="11" type="ORF">STYLEM_17857</name>
</gene>
<keyword evidence="12" id="KW-1185">Reference proteome</keyword>
<comment type="similarity">
    <text evidence="8">Belongs to the CWC16 family. YJU2 subfamily.</text>
</comment>
<evidence type="ECO:0000256" key="6">
    <source>
        <dbReference type="ARBA" id="ARBA00023187"/>
    </source>
</evidence>
<comment type="function">
    <text evidence="8">Part of the spliceosome which catalyzes two sequential transesterification reactions, first the excision of the non-coding intron from pre-mRNA and then the ligation of the coding exons to form the mature mRNA. Plays a role in stabilizing the structure of the spliceosome catalytic core and docking of the branch helix into the active site, producing 5'-exon and lariat intron-3'-intermediates.</text>
</comment>
<reference evidence="11 12" key="1">
    <citation type="submission" date="2014-06" db="EMBL/GenBank/DDBJ databases">
        <authorList>
            <person name="Swart Estienne"/>
        </authorList>
    </citation>
    <scope>NUCLEOTIDE SEQUENCE [LARGE SCALE GENOMIC DNA]</scope>
    <source>
        <strain evidence="11 12">130c</strain>
    </source>
</reference>
<dbReference type="GO" id="GO:0071006">
    <property type="term" value="C:U2-type catalytic step 1 spliceosome"/>
    <property type="evidence" value="ECO:0007669"/>
    <property type="project" value="UniProtKB-UniRule"/>
</dbReference>
<dbReference type="EMBL" id="CCKQ01016853">
    <property type="protein sequence ID" value="CDW88733.1"/>
    <property type="molecule type" value="Genomic_DNA"/>
</dbReference>
<keyword evidence="6" id="KW-0508">mRNA splicing</keyword>
<feature type="compositionally biased region" description="Low complexity" evidence="9">
    <location>
        <begin position="332"/>
        <end position="348"/>
    </location>
</feature>
<evidence type="ECO:0000256" key="3">
    <source>
        <dbReference type="ARBA" id="ARBA00022723"/>
    </source>
</evidence>
<dbReference type="InterPro" id="IPR043701">
    <property type="entry name" value="Yju2"/>
</dbReference>
<feature type="binding site" evidence="8">
    <location>
        <position position="83"/>
    </location>
    <ligand>
        <name>Zn(2+)</name>
        <dbReference type="ChEBI" id="CHEBI:29105"/>
    </ligand>
</feature>
<feature type="compositionally biased region" description="Basic and acidic residues" evidence="9">
    <location>
        <begin position="318"/>
        <end position="329"/>
    </location>
</feature>
<accession>A0A078B5B7</accession>
<keyword evidence="2" id="KW-0507">mRNA processing</keyword>
<comment type="subcellular location">
    <subcellularLocation>
        <location evidence="1 8">Nucleus</location>
    </subcellularLocation>
</comment>
<dbReference type="InterPro" id="IPR013087">
    <property type="entry name" value="Znf_C2H2_type"/>
</dbReference>
<dbReference type="PANTHER" id="PTHR12111:SF1">
    <property type="entry name" value="SPLICING FACTOR YJU2"/>
    <property type="match status" value="1"/>
</dbReference>
<evidence type="ECO:0000256" key="1">
    <source>
        <dbReference type="ARBA" id="ARBA00004123"/>
    </source>
</evidence>
<evidence type="ECO:0000256" key="5">
    <source>
        <dbReference type="ARBA" id="ARBA00022833"/>
    </source>
</evidence>
<feature type="domain" description="C2H2-type" evidence="10">
    <location>
        <begin position="80"/>
        <end position="102"/>
    </location>
</feature>
<evidence type="ECO:0000256" key="9">
    <source>
        <dbReference type="SAM" id="MobiDB-lite"/>
    </source>
</evidence>
<dbReference type="PANTHER" id="PTHR12111">
    <property type="entry name" value="SPLICING FACTOR YJU2"/>
    <property type="match status" value="1"/>
</dbReference>
<protein>
    <recommendedName>
        <fullName evidence="8">Splicing factor YJU2</fullName>
    </recommendedName>
</protein>
<dbReference type="Proteomes" id="UP000039865">
    <property type="component" value="Unassembled WGS sequence"/>
</dbReference>
<evidence type="ECO:0000256" key="8">
    <source>
        <dbReference type="HAMAP-Rule" id="MF_03226"/>
    </source>
</evidence>
<dbReference type="GO" id="GO:0000349">
    <property type="term" value="P:generation of catalytic spliceosome for first transesterification step"/>
    <property type="evidence" value="ECO:0007669"/>
    <property type="project" value="UniProtKB-UniRule"/>
</dbReference>